<dbReference type="WBParaSite" id="Csp11.Scaffold629.g7494.t1">
    <property type="protein sequence ID" value="Csp11.Scaffold629.g7494.t1"/>
    <property type="gene ID" value="Csp11.Scaffold629.g7494"/>
</dbReference>
<evidence type="ECO:0000313" key="3">
    <source>
        <dbReference type="WBParaSite" id="Csp11.Scaffold629.g7494.t1"/>
    </source>
</evidence>
<proteinExistence type="predicted"/>
<dbReference type="AlphaFoldDB" id="A0A1I7UAX8"/>
<keyword evidence="1" id="KW-0472">Membrane</keyword>
<evidence type="ECO:0000313" key="2">
    <source>
        <dbReference type="Proteomes" id="UP000095282"/>
    </source>
</evidence>
<feature type="transmembrane region" description="Helical" evidence="1">
    <location>
        <begin position="40"/>
        <end position="59"/>
    </location>
</feature>
<keyword evidence="2" id="KW-1185">Reference proteome</keyword>
<dbReference type="Pfam" id="PF10318">
    <property type="entry name" value="7TM_GPCR_Srh"/>
    <property type="match status" value="1"/>
</dbReference>
<keyword evidence="1" id="KW-1133">Transmembrane helix</keyword>
<dbReference type="PANTHER" id="PTHR46891:SF7">
    <property type="entry name" value="SERPENTINE RECEPTOR, CLASS H"/>
    <property type="match status" value="1"/>
</dbReference>
<organism evidence="2 3">
    <name type="scientific">Caenorhabditis tropicalis</name>
    <dbReference type="NCBI Taxonomy" id="1561998"/>
    <lineage>
        <taxon>Eukaryota</taxon>
        <taxon>Metazoa</taxon>
        <taxon>Ecdysozoa</taxon>
        <taxon>Nematoda</taxon>
        <taxon>Chromadorea</taxon>
        <taxon>Rhabditida</taxon>
        <taxon>Rhabditina</taxon>
        <taxon>Rhabditomorpha</taxon>
        <taxon>Rhabditoidea</taxon>
        <taxon>Rhabditidae</taxon>
        <taxon>Peloderinae</taxon>
        <taxon>Caenorhabditis</taxon>
    </lineage>
</organism>
<keyword evidence="1" id="KW-0812">Transmembrane</keyword>
<name>A0A1I7UAX8_9PELO</name>
<evidence type="ECO:0000256" key="1">
    <source>
        <dbReference type="SAM" id="Phobius"/>
    </source>
</evidence>
<dbReference type="InterPro" id="IPR019422">
    <property type="entry name" value="7TM_GPCR_serpentine_rcpt_Srh"/>
</dbReference>
<dbReference type="eggNOG" id="ENOG502TIXN">
    <property type="taxonomic scope" value="Eukaryota"/>
</dbReference>
<protein>
    <submittedName>
        <fullName evidence="3">Serpentine receptor class gamma</fullName>
    </submittedName>
</protein>
<dbReference type="Proteomes" id="UP000095282">
    <property type="component" value="Unplaced"/>
</dbReference>
<sequence length="90" mass="10392">MFFVSVLLQAFINSLFFIFPVSEFLKYAFQKDSSESTFQFVYILMPYHGTAATIVMICFTKPIREKIISDLKCNRSNKVSSVKNLSKTMN</sequence>
<accession>A0A1I7UAX8</accession>
<reference evidence="3" key="1">
    <citation type="submission" date="2016-11" db="UniProtKB">
        <authorList>
            <consortium name="WormBaseParasite"/>
        </authorList>
    </citation>
    <scope>IDENTIFICATION</scope>
</reference>
<dbReference type="PANTHER" id="PTHR46891">
    <property type="entry name" value="SERPENTINE RECEPTOR, CLASS H-RELATED"/>
    <property type="match status" value="1"/>
</dbReference>